<sequence length="48" mass="5437">MVSSILPSAFWQLRYLLQQSICVCSLLVSQHSLYILDINPILKACLIT</sequence>
<reference evidence="1 2" key="1">
    <citation type="submission" date="2005-09" db="EMBL/GenBank/DDBJ databases">
        <authorList>
            <person name="Mural R.J."/>
            <person name="Li P.W."/>
            <person name="Adams M.D."/>
            <person name="Amanatides P.G."/>
            <person name="Baden-Tillson H."/>
            <person name="Barnstead M."/>
            <person name="Chin S.H."/>
            <person name="Dew I."/>
            <person name="Evans C.A."/>
            <person name="Ferriera S."/>
            <person name="Flanigan M."/>
            <person name="Fosler C."/>
            <person name="Glodek A."/>
            <person name="Gu Z."/>
            <person name="Holt R.A."/>
            <person name="Jennings D."/>
            <person name="Kraft C.L."/>
            <person name="Lu F."/>
            <person name="Nguyen T."/>
            <person name="Nusskern D.R."/>
            <person name="Pfannkoch C.M."/>
            <person name="Sitter C."/>
            <person name="Sutton G.G."/>
            <person name="Venter J.C."/>
            <person name="Wang Z."/>
            <person name="Woodage T."/>
            <person name="Zheng X.H."/>
            <person name="Zhong F."/>
        </authorList>
    </citation>
    <scope>NUCLEOTIDE SEQUENCE [LARGE SCALE GENOMIC DNA]</scope>
    <source>
        <strain>BN</strain>
        <strain evidence="2">Sprague-Dawley</strain>
    </source>
</reference>
<evidence type="ECO:0000313" key="2">
    <source>
        <dbReference type="Proteomes" id="UP000234681"/>
    </source>
</evidence>
<organism evidence="1 2">
    <name type="scientific">Rattus norvegicus</name>
    <name type="common">Rat</name>
    <dbReference type="NCBI Taxonomy" id="10116"/>
    <lineage>
        <taxon>Eukaryota</taxon>
        <taxon>Metazoa</taxon>
        <taxon>Chordata</taxon>
        <taxon>Craniata</taxon>
        <taxon>Vertebrata</taxon>
        <taxon>Euteleostomi</taxon>
        <taxon>Mammalia</taxon>
        <taxon>Eutheria</taxon>
        <taxon>Euarchontoglires</taxon>
        <taxon>Glires</taxon>
        <taxon>Rodentia</taxon>
        <taxon>Myomorpha</taxon>
        <taxon>Muroidea</taxon>
        <taxon>Muridae</taxon>
        <taxon>Murinae</taxon>
        <taxon>Rattus</taxon>
    </lineage>
</organism>
<dbReference type="Proteomes" id="UP000234681">
    <property type="component" value="Chromosome X"/>
</dbReference>
<name>A6JZZ3_RAT</name>
<accession>A6JZZ3</accession>
<dbReference type="AlphaFoldDB" id="A6JZZ3"/>
<gene>
    <name evidence="1" type="ORF">rCG_42927</name>
</gene>
<evidence type="ECO:0000313" key="1">
    <source>
        <dbReference type="EMBL" id="EDL97645.1"/>
    </source>
</evidence>
<proteinExistence type="predicted"/>
<dbReference type="EMBL" id="CH474009">
    <property type="protein sequence ID" value="EDL97645.1"/>
    <property type="molecule type" value="Genomic_DNA"/>
</dbReference>
<protein>
    <submittedName>
        <fullName evidence="1">RCG42927, isoform CRA_c</fullName>
    </submittedName>
</protein>